<dbReference type="KEGG" id="fax:FUAX_54260"/>
<proteinExistence type="predicted"/>
<keyword evidence="2" id="KW-0614">Plasmid</keyword>
<dbReference type="EMBL" id="AP025323">
    <property type="protein sequence ID" value="BDD12994.1"/>
    <property type="molecule type" value="Genomic_DNA"/>
</dbReference>
<evidence type="ECO:0000313" key="3">
    <source>
        <dbReference type="Proteomes" id="UP001348817"/>
    </source>
</evidence>
<reference evidence="2 3" key="1">
    <citation type="submission" date="2021-12" db="EMBL/GenBank/DDBJ databases">
        <title>Genome sequencing of bacteria with rrn-lacking chromosome and rrn-plasmid.</title>
        <authorList>
            <person name="Anda M."/>
            <person name="Iwasaki W."/>
        </authorList>
    </citation>
    <scope>NUCLEOTIDE SEQUENCE [LARGE SCALE GENOMIC DNA]</scope>
    <source>
        <strain evidence="2 3">DSM 100852</strain>
        <plasmid evidence="2 3">pFA9</plasmid>
    </source>
</reference>
<gene>
    <name evidence="2" type="ORF">FUAX_54260</name>
</gene>
<feature type="chain" id="PRO_5043538131" description="DUF3575 domain-containing protein" evidence="1">
    <location>
        <begin position="18"/>
        <end position="197"/>
    </location>
</feature>
<dbReference type="AlphaFoldDB" id="A0AAU9DEX4"/>
<name>A0AAU9DEX4_9BACT</name>
<keyword evidence="3" id="KW-1185">Reference proteome</keyword>
<geneLocation type="plasmid" evidence="2 3">
    <name>pFA9</name>
</geneLocation>
<feature type="signal peptide" evidence="1">
    <location>
        <begin position="1"/>
        <end position="17"/>
    </location>
</feature>
<evidence type="ECO:0008006" key="4">
    <source>
        <dbReference type="Google" id="ProtNLM"/>
    </source>
</evidence>
<organism evidence="2 3">
    <name type="scientific">Fulvitalea axinellae</name>
    <dbReference type="NCBI Taxonomy" id="1182444"/>
    <lineage>
        <taxon>Bacteria</taxon>
        <taxon>Pseudomonadati</taxon>
        <taxon>Bacteroidota</taxon>
        <taxon>Cytophagia</taxon>
        <taxon>Cytophagales</taxon>
        <taxon>Persicobacteraceae</taxon>
        <taxon>Fulvitalea</taxon>
    </lineage>
</organism>
<sequence>MAFITIILLLFSVVCLAQTDLDRALDDGGISKMKYAIKYDLGALTNGEAAVYLERRLTEISDRYSLEAGISAQVFRPDLFLSKNKREISSPSGYNIAFRAKRWFPVVDWAELFAGMEYQRGNYRMNGEDAWQKGDVALNYYGLLFGYRYLGYGQWIADLGCRIGWSSRNFDTPHPDRFDNNHLNVYFALIGSVGYRF</sequence>
<evidence type="ECO:0000256" key="1">
    <source>
        <dbReference type="SAM" id="SignalP"/>
    </source>
</evidence>
<evidence type="ECO:0000313" key="2">
    <source>
        <dbReference type="EMBL" id="BDD12994.1"/>
    </source>
</evidence>
<dbReference type="RefSeq" id="WP_338396166.1">
    <property type="nucleotide sequence ID" value="NZ_AP025323.1"/>
</dbReference>
<accession>A0AAU9DEX4</accession>
<dbReference type="Proteomes" id="UP001348817">
    <property type="component" value="Plasmid pFA9"/>
</dbReference>
<keyword evidence="1" id="KW-0732">Signal</keyword>
<protein>
    <recommendedName>
        <fullName evidence="4">DUF3575 domain-containing protein</fullName>
    </recommendedName>
</protein>